<dbReference type="FunFam" id="1.20.140.150:FF:000001">
    <property type="entry name" value="Claudin"/>
    <property type="match status" value="1"/>
</dbReference>
<feature type="transmembrane region" description="Helical" evidence="11">
    <location>
        <begin position="237"/>
        <end position="256"/>
    </location>
</feature>
<dbReference type="InterPro" id="IPR003548">
    <property type="entry name" value="Claudin1"/>
</dbReference>
<dbReference type="Proteomes" id="UP000694520">
    <property type="component" value="Chromosome 1"/>
</dbReference>
<comment type="subcellular location">
    <subcellularLocation>
        <location evidence="1">Cell junction</location>
        <location evidence="1">Tight junction</location>
    </subcellularLocation>
    <subcellularLocation>
        <location evidence="2">Cell membrane</location>
        <topology evidence="2">Multi-pass membrane protein</topology>
    </subcellularLocation>
</comment>
<keyword evidence="5" id="KW-1003">Cell membrane</keyword>
<keyword evidence="9 11" id="KW-0472">Membrane</keyword>
<feature type="region of interest" description="Disordered" evidence="10">
    <location>
        <begin position="102"/>
        <end position="152"/>
    </location>
</feature>
<dbReference type="GO" id="GO:0005198">
    <property type="term" value="F:structural molecule activity"/>
    <property type="evidence" value="ECO:0007669"/>
    <property type="project" value="InterPro"/>
</dbReference>
<dbReference type="PANTHER" id="PTHR12002">
    <property type="entry name" value="CLAUDIN"/>
    <property type="match status" value="1"/>
</dbReference>
<reference evidence="12" key="3">
    <citation type="submission" date="2025-09" db="UniProtKB">
        <authorList>
            <consortium name="Ensembl"/>
        </authorList>
    </citation>
    <scope>IDENTIFICATION</scope>
</reference>
<keyword evidence="13" id="KW-1185">Reference proteome</keyword>
<dbReference type="InterPro" id="IPR017974">
    <property type="entry name" value="Claudin_CS"/>
</dbReference>
<feature type="region of interest" description="Disordered" evidence="10">
    <location>
        <begin position="61"/>
        <end position="83"/>
    </location>
</feature>
<protein>
    <submittedName>
        <fullName evidence="12">Claudin 1</fullName>
    </submittedName>
</protein>
<dbReference type="PRINTS" id="PR01377">
    <property type="entry name" value="CLAUDIN1"/>
</dbReference>
<evidence type="ECO:0000256" key="9">
    <source>
        <dbReference type="ARBA" id="ARBA00023136"/>
    </source>
</evidence>
<dbReference type="PROSITE" id="PS01346">
    <property type="entry name" value="CLAUDIN"/>
    <property type="match status" value="1"/>
</dbReference>
<evidence type="ECO:0000256" key="4">
    <source>
        <dbReference type="ARBA" id="ARBA00022427"/>
    </source>
</evidence>
<name>A0A8C0A2K2_BOSMU</name>
<evidence type="ECO:0000256" key="3">
    <source>
        <dbReference type="ARBA" id="ARBA00008295"/>
    </source>
</evidence>
<evidence type="ECO:0000256" key="8">
    <source>
        <dbReference type="ARBA" id="ARBA00022989"/>
    </source>
</evidence>
<feature type="region of interest" description="Disordered" evidence="10">
    <location>
        <begin position="1"/>
        <end position="21"/>
    </location>
</feature>
<dbReference type="PRINTS" id="PR01077">
    <property type="entry name" value="CLAUDIN"/>
</dbReference>
<dbReference type="AlphaFoldDB" id="A0A8C0A2K2"/>
<feature type="transmembrane region" description="Helical" evidence="11">
    <location>
        <begin position="277"/>
        <end position="299"/>
    </location>
</feature>
<feature type="transmembrane region" description="Helical" evidence="11">
    <location>
        <begin position="319"/>
        <end position="342"/>
    </location>
</feature>
<dbReference type="GO" id="GO:0005923">
    <property type="term" value="C:bicellular tight junction"/>
    <property type="evidence" value="ECO:0007669"/>
    <property type="project" value="UniProtKB-SubCell"/>
</dbReference>
<evidence type="ECO:0000313" key="13">
    <source>
        <dbReference type="Proteomes" id="UP000694520"/>
    </source>
</evidence>
<dbReference type="Pfam" id="PF00822">
    <property type="entry name" value="PMP22_Claudin"/>
    <property type="match status" value="1"/>
</dbReference>
<keyword evidence="8 11" id="KW-1133">Transmembrane helix</keyword>
<evidence type="ECO:0000313" key="12">
    <source>
        <dbReference type="Ensembl" id="ENSBGRP00000001265.1"/>
    </source>
</evidence>
<dbReference type="Ensembl" id="ENSBGRT00000001454.1">
    <property type="protein sequence ID" value="ENSBGRP00000001265.1"/>
    <property type="gene ID" value="ENSBGRG00000000800.1"/>
</dbReference>
<evidence type="ECO:0000256" key="6">
    <source>
        <dbReference type="ARBA" id="ARBA00022692"/>
    </source>
</evidence>
<feature type="transmembrane region" description="Helical" evidence="11">
    <location>
        <begin position="166"/>
        <end position="185"/>
    </location>
</feature>
<accession>A0A8C0A2K2</accession>
<organism evidence="12 13">
    <name type="scientific">Bos mutus grunniens</name>
    <name type="common">Wild yak</name>
    <name type="synonym">Bos grunniens</name>
    <dbReference type="NCBI Taxonomy" id="30521"/>
    <lineage>
        <taxon>Eukaryota</taxon>
        <taxon>Metazoa</taxon>
        <taxon>Chordata</taxon>
        <taxon>Craniata</taxon>
        <taxon>Vertebrata</taxon>
        <taxon>Euteleostomi</taxon>
        <taxon>Mammalia</taxon>
        <taxon>Eutheria</taxon>
        <taxon>Laurasiatheria</taxon>
        <taxon>Artiodactyla</taxon>
        <taxon>Ruminantia</taxon>
        <taxon>Pecora</taxon>
        <taxon>Bovidae</taxon>
        <taxon>Bovinae</taxon>
        <taxon>Bos</taxon>
    </lineage>
</organism>
<dbReference type="Gene3D" id="1.20.140.150">
    <property type="match status" value="1"/>
</dbReference>
<sequence length="369" mass="39535">MNGKPAKTRRGKGKRRKDRKRAAPGHYAYLILLELSLLGWQDLPPRVRALSRAPALPLFFQQPARKPPEGAARRPGQAGGGAALNRGAQRVCISVAVREQPQLLASEPQRRPRPGPGPGPGPRASPTSAQGAGVPGAHLQTPPCAPAAPEPARAPERVMANAGLQLLGFILAFLGWIGSIVSTALPQWKVYSYASDNIVTAQAIYEGLWMSCVSQSTGQIQCKVFDSLLNLNSTLQATRALMVIGILLGLIAIFVATVGMKCMKCMEDDEAQKMRMAVFGGVIFLISGLAILVATAWYGNRIVQEFYDPMTPVNARYEFGQALFIGWAAASLCLLGGALLCCSCPRKTTSYPTPRPYPKPAPSSGKDYV</sequence>
<evidence type="ECO:0000256" key="11">
    <source>
        <dbReference type="SAM" id="Phobius"/>
    </source>
</evidence>
<reference evidence="12" key="2">
    <citation type="submission" date="2025-08" db="UniProtKB">
        <authorList>
            <consortium name="Ensembl"/>
        </authorList>
    </citation>
    <scope>IDENTIFICATION</scope>
</reference>
<evidence type="ECO:0000256" key="2">
    <source>
        <dbReference type="ARBA" id="ARBA00004651"/>
    </source>
</evidence>
<dbReference type="InterPro" id="IPR006187">
    <property type="entry name" value="Claudin"/>
</dbReference>
<proteinExistence type="inferred from homology"/>
<dbReference type="GeneTree" id="ENSGT00940000155387"/>
<dbReference type="GO" id="GO:0005886">
    <property type="term" value="C:plasma membrane"/>
    <property type="evidence" value="ECO:0007669"/>
    <property type="project" value="UniProtKB-SubCell"/>
</dbReference>
<keyword evidence="6 11" id="KW-0812">Transmembrane</keyword>
<evidence type="ECO:0000256" key="7">
    <source>
        <dbReference type="ARBA" id="ARBA00022949"/>
    </source>
</evidence>
<evidence type="ECO:0000256" key="5">
    <source>
        <dbReference type="ARBA" id="ARBA00022475"/>
    </source>
</evidence>
<reference evidence="12" key="1">
    <citation type="submission" date="2019-05" db="EMBL/GenBank/DDBJ databases">
        <authorList>
            <person name="Zhang S."/>
            <person name="Liu J."/>
        </authorList>
    </citation>
    <scope>NUCLEOTIDE SEQUENCE [LARGE SCALE GENOMIC DNA]</scope>
</reference>
<keyword evidence="4" id="KW-0796">Tight junction</keyword>
<feature type="compositionally biased region" description="Pro residues" evidence="10">
    <location>
        <begin position="114"/>
        <end position="123"/>
    </location>
</feature>
<feature type="region of interest" description="Disordered" evidence="10">
    <location>
        <begin position="350"/>
        <end position="369"/>
    </location>
</feature>
<evidence type="ECO:0000256" key="10">
    <source>
        <dbReference type="SAM" id="MobiDB-lite"/>
    </source>
</evidence>
<evidence type="ECO:0000256" key="1">
    <source>
        <dbReference type="ARBA" id="ARBA00004435"/>
    </source>
</evidence>
<dbReference type="InterPro" id="IPR004031">
    <property type="entry name" value="PMP22/EMP/MP20/Claudin"/>
</dbReference>
<gene>
    <name evidence="12" type="primary">CLDN1</name>
</gene>
<keyword evidence="7" id="KW-0965">Cell junction</keyword>
<comment type="similarity">
    <text evidence="3">Belongs to the claudin family.</text>
</comment>